<evidence type="ECO:0000256" key="6">
    <source>
        <dbReference type="SAM" id="MobiDB-lite"/>
    </source>
</evidence>
<dbReference type="InterPro" id="IPR008540">
    <property type="entry name" value="BES1_N"/>
</dbReference>
<evidence type="ECO:0000313" key="9">
    <source>
        <dbReference type="Proteomes" id="UP001141806"/>
    </source>
</evidence>
<protein>
    <recommendedName>
        <fullName evidence="5">Protein BZR1 homolog</fullName>
    </recommendedName>
    <alternativeName>
        <fullName evidence="5">Protein BRASSINAZOLE-RESISTANT 1 homolog</fullName>
    </alternativeName>
</protein>
<accession>A0A9Q0QY13</accession>
<evidence type="ECO:0000256" key="4">
    <source>
        <dbReference type="ARBA" id="ARBA00023163"/>
    </source>
</evidence>
<feature type="domain" description="BES1/BZR1 plant transcription factor N-terminal" evidence="7">
    <location>
        <begin position="19"/>
        <end position="111"/>
    </location>
</feature>
<dbReference type="GO" id="GO:0005634">
    <property type="term" value="C:nucleus"/>
    <property type="evidence" value="ECO:0007669"/>
    <property type="project" value="UniProtKB-SubCell"/>
</dbReference>
<dbReference type="PANTHER" id="PTHR31506:SF4">
    <property type="entry name" value="BES1_BZR1 PLANT TRANSCRIPTION FACTOR N-TERMINAL DOMAIN-CONTAINING PROTEIN"/>
    <property type="match status" value="1"/>
</dbReference>
<dbReference type="InterPro" id="IPR033264">
    <property type="entry name" value="BZR"/>
</dbReference>
<dbReference type="GO" id="GO:0009742">
    <property type="term" value="P:brassinosteroid mediated signaling pathway"/>
    <property type="evidence" value="ECO:0007669"/>
    <property type="project" value="UniProtKB-UniRule"/>
</dbReference>
<dbReference type="PANTHER" id="PTHR31506">
    <property type="entry name" value="BES1/BZR1 HOMOLOG PROTEIN 3-RELATED"/>
    <property type="match status" value="1"/>
</dbReference>
<dbReference type="OrthoDB" id="1907033at2759"/>
<evidence type="ECO:0000256" key="2">
    <source>
        <dbReference type="ARBA" id="ARBA00023015"/>
    </source>
</evidence>
<dbReference type="EMBL" id="JAMYWD010000003">
    <property type="protein sequence ID" value="KAJ4976243.1"/>
    <property type="molecule type" value="Genomic_DNA"/>
</dbReference>
<dbReference type="AlphaFoldDB" id="A0A9Q0QY13"/>
<gene>
    <name evidence="8" type="ORF">NE237_001349</name>
</gene>
<feature type="compositionally biased region" description="Low complexity" evidence="6">
    <location>
        <begin position="97"/>
        <end position="109"/>
    </location>
</feature>
<keyword evidence="4 5" id="KW-0804">Transcription</keyword>
<evidence type="ECO:0000313" key="8">
    <source>
        <dbReference type="EMBL" id="KAJ4976243.1"/>
    </source>
</evidence>
<keyword evidence="3 5" id="KW-0238">DNA-binding</keyword>
<dbReference type="Proteomes" id="UP001141806">
    <property type="component" value="Unassembled WGS sequence"/>
</dbReference>
<feature type="compositionally biased region" description="Basic residues" evidence="6">
    <location>
        <begin position="87"/>
        <end position="96"/>
    </location>
</feature>
<evidence type="ECO:0000256" key="1">
    <source>
        <dbReference type="ARBA" id="ARBA00005909"/>
    </source>
</evidence>
<sequence>MKETMNKEEKEMTMMMMMRSASDKERTKMRERQRRSITTKIFHGLRKHGGYNLPPRSDINDVLRELAREAGWIVEPDGTTYRSPSWFHHHHHHHNNKSSSTTTATTSTPNETVEHVPYYHSGCLAGKNSTPSFVGGGSGDCSTTASPRHVAICDTLVQTVGSARGDGTNPVYLGSGSSYHRFMPPDTDLPVLYCGIGSAATGSTMNAGDATAFSTGTIPMLTRQQLYFTESRASNDNSPVASPQRGTH</sequence>
<dbReference type="GO" id="GO:0006351">
    <property type="term" value="P:DNA-templated transcription"/>
    <property type="evidence" value="ECO:0007669"/>
    <property type="project" value="InterPro"/>
</dbReference>
<proteinExistence type="inferred from homology"/>
<keyword evidence="5" id="KW-1070">Brassinosteroid signaling pathway</keyword>
<keyword evidence="9" id="KW-1185">Reference proteome</keyword>
<dbReference type="Pfam" id="PF05687">
    <property type="entry name" value="BES1_N"/>
    <property type="match status" value="1"/>
</dbReference>
<reference evidence="8" key="1">
    <citation type="journal article" date="2023" name="Plant J.">
        <title>The genome of the king protea, Protea cynaroides.</title>
        <authorList>
            <person name="Chang J."/>
            <person name="Duong T.A."/>
            <person name="Schoeman C."/>
            <person name="Ma X."/>
            <person name="Roodt D."/>
            <person name="Barker N."/>
            <person name="Li Z."/>
            <person name="Van de Peer Y."/>
            <person name="Mizrachi E."/>
        </authorList>
    </citation>
    <scope>NUCLEOTIDE SEQUENCE</scope>
    <source>
        <tissue evidence="8">Young leaves</tissue>
    </source>
</reference>
<name>A0A9Q0QY13_9MAGN</name>
<comment type="similarity">
    <text evidence="1 5">Belongs to the BZR/LAT61 family.</text>
</comment>
<dbReference type="GO" id="GO:0003700">
    <property type="term" value="F:DNA-binding transcription factor activity"/>
    <property type="evidence" value="ECO:0007669"/>
    <property type="project" value="UniProtKB-UniRule"/>
</dbReference>
<feature type="region of interest" description="Disordered" evidence="6">
    <location>
        <begin position="229"/>
        <end position="248"/>
    </location>
</feature>
<evidence type="ECO:0000256" key="5">
    <source>
        <dbReference type="RuleBase" id="RU369040"/>
    </source>
</evidence>
<evidence type="ECO:0000259" key="7">
    <source>
        <dbReference type="Pfam" id="PF05687"/>
    </source>
</evidence>
<comment type="caution">
    <text evidence="8">The sequence shown here is derived from an EMBL/GenBank/DDBJ whole genome shotgun (WGS) entry which is preliminary data.</text>
</comment>
<dbReference type="GO" id="GO:0003677">
    <property type="term" value="F:DNA binding"/>
    <property type="evidence" value="ECO:0007669"/>
    <property type="project" value="UniProtKB-UniRule"/>
</dbReference>
<organism evidence="8 9">
    <name type="scientific">Protea cynaroides</name>
    <dbReference type="NCBI Taxonomy" id="273540"/>
    <lineage>
        <taxon>Eukaryota</taxon>
        <taxon>Viridiplantae</taxon>
        <taxon>Streptophyta</taxon>
        <taxon>Embryophyta</taxon>
        <taxon>Tracheophyta</taxon>
        <taxon>Spermatophyta</taxon>
        <taxon>Magnoliopsida</taxon>
        <taxon>Proteales</taxon>
        <taxon>Proteaceae</taxon>
        <taxon>Protea</taxon>
    </lineage>
</organism>
<comment type="function">
    <text evidence="5">Functions in brassinosteroid signaling. May function as transcriptional repressor.</text>
</comment>
<keyword evidence="2 5" id="KW-0805">Transcription regulation</keyword>
<comment type="subcellular location">
    <subcellularLocation>
        <location evidence="5">Nucleus</location>
    </subcellularLocation>
</comment>
<evidence type="ECO:0000256" key="3">
    <source>
        <dbReference type="ARBA" id="ARBA00023125"/>
    </source>
</evidence>
<feature type="region of interest" description="Disordered" evidence="6">
    <location>
        <begin position="85"/>
        <end position="109"/>
    </location>
</feature>